<name>A0A4R5DFE8_9ACTN</name>
<dbReference type="InParanoid" id="A0A4R5DFE8"/>
<dbReference type="InterPro" id="IPR050738">
    <property type="entry name" value="Sulfatase"/>
</dbReference>
<dbReference type="RefSeq" id="WP_131894483.1">
    <property type="nucleotide sequence ID" value="NZ_SMKZ01000013.1"/>
</dbReference>
<keyword evidence="4" id="KW-1185">Reference proteome</keyword>
<dbReference type="PANTHER" id="PTHR42693:SF33">
    <property type="entry name" value="ARYLSULFATASE"/>
    <property type="match status" value="1"/>
</dbReference>
<dbReference type="CDD" id="cd16034">
    <property type="entry name" value="sulfatase_like"/>
    <property type="match status" value="1"/>
</dbReference>
<evidence type="ECO:0000313" key="3">
    <source>
        <dbReference type="EMBL" id="TDE10680.1"/>
    </source>
</evidence>
<dbReference type="PANTHER" id="PTHR42693">
    <property type="entry name" value="ARYLSULFATASE FAMILY MEMBER"/>
    <property type="match status" value="1"/>
</dbReference>
<dbReference type="EMBL" id="SMKZ01000013">
    <property type="protein sequence ID" value="TDE10680.1"/>
    <property type="molecule type" value="Genomic_DNA"/>
</dbReference>
<dbReference type="InterPro" id="IPR017850">
    <property type="entry name" value="Alkaline_phosphatase_core_sf"/>
</dbReference>
<sequence length="469" mass="53212">MSGTARPNVILIISDQLRRFALGCYGDPNVSTPNIDALAARGTRFAAASSTYPVCVPFRFSLQTGEYAHTRAIPAIEWRMSPAERTLADEFHDAGYDTGMFGKWHLYGGFGHLPGHTVVKTSRTAVPRPFQGRWQRFAGFDICNDPYDTYVFHDDDPTPCKLEGYQTDGLFDLTMDWIREPARRERPFASILSVEPPHPLFTAPEEYLERWRDRDIVLRENVELDRKYRKRGPHGSSLLDDLRVYYAMIENLDDNVGRLVDTLAETGMLDETVIALTADHGELLGSHGLLAKQRPWEESVGIPLIVSHGLGRVVDDPVCTEDLFPTLLGLAGHAPRDPKPGTDLTPLMDGSAGRLEREGVLLEFVSELRPDAPFHEETWRAFRTRRYKYTVLGDAHGARPWQFFDLQEDPYELTNLVDDPAYAEQVAHHHRLLRDRLVETYDHYVLAPAHGCPGLNEWDPEAKYQKRFG</sequence>
<comment type="caution">
    <text evidence="3">The sequence shown here is derived from an EMBL/GenBank/DDBJ whole genome shotgun (WGS) entry which is preliminary data.</text>
</comment>
<proteinExistence type="inferred from homology"/>
<dbReference type="Proteomes" id="UP000294739">
    <property type="component" value="Unassembled WGS sequence"/>
</dbReference>
<protein>
    <recommendedName>
        <fullName evidence="2">Sulfatase N-terminal domain-containing protein</fullName>
    </recommendedName>
</protein>
<dbReference type="OrthoDB" id="9777306at2"/>
<comment type="similarity">
    <text evidence="1">Belongs to the sulfatase family.</text>
</comment>
<gene>
    <name evidence="3" type="ORF">E1269_11445</name>
</gene>
<dbReference type="Gene3D" id="3.40.720.10">
    <property type="entry name" value="Alkaline Phosphatase, subunit A"/>
    <property type="match status" value="1"/>
</dbReference>
<dbReference type="Pfam" id="PF00884">
    <property type="entry name" value="Sulfatase"/>
    <property type="match status" value="1"/>
</dbReference>
<evidence type="ECO:0000256" key="1">
    <source>
        <dbReference type="ARBA" id="ARBA00008779"/>
    </source>
</evidence>
<evidence type="ECO:0000313" key="4">
    <source>
        <dbReference type="Proteomes" id="UP000294739"/>
    </source>
</evidence>
<dbReference type="AlphaFoldDB" id="A0A4R5DFE8"/>
<organism evidence="3 4">
    <name type="scientific">Jiangella asiatica</name>
    <dbReference type="NCBI Taxonomy" id="2530372"/>
    <lineage>
        <taxon>Bacteria</taxon>
        <taxon>Bacillati</taxon>
        <taxon>Actinomycetota</taxon>
        <taxon>Actinomycetes</taxon>
        <taxon>Jiangellales</taxon>
        <taxon>Jiangellaceae</taxon>
        <taxon>Jiangella</taxon>
    </lineage>
</organism>
<dbReference type="InterPro" id="IPR000917">
    <property type="entry name" value="Sulfatase_N"/>
</dbReference>
<dbReference type="GO" id="GO:0004065">
    <property type="term" value="F:arylsulfatase activity"/>
    <property type="evidence" value="ECO:0007669"/>
    <property type="project" value="TreeGrafter"/>
</dbReference>
<reference evidence="3 4" key="1">
    <citation type="submission" date="2019-03" db="EMBL/GenBank/DDBJ databases">
        <title>Draft genome sequences of novel Actinobacteria.</title>
        <authorList>
            <person name="Sahin N."/>
            <person name="Ay H."/>
            <person name="Saygin H."/>
        </authorList>
    </citation>
    <scope>NUCLEOTIDE SEQUENCE [LARGE SCALE GENOMIC DNA]</scope>
    <source>
        <strain evidence="3 4">5K138</strain>
    </source>
</reference>
<dbReference type="SUPFAM" id="SSF53649">
    <property type="entry name" value="Alkaline phosphatase-like"/>
    <property type="match status" value="1"/>
</dbReference>
<feature type="domain" description="Sulfatase N-terminal" evidence="2">
    <location>
        <begin position="7"/>
        <end position="332"/>
    </location>
</feature>
<evidence type="ECO:0000259" key="2">
    <source>
        <dbReference type="Pfam" id="PF00884"/>
    </source>
</evidence>
<accession>A0A4R5DFE8</accession>